<dbReference type="Proteomes" id="UP000053676">
    <property type="component" value="Unassembled WGS sequence"/>
</dbReference>
<dbReference type="KEGG" id="nai:NECAME_17609"/>
<sequence length="96" mass="11013">MQHIENTVLILKKKSTKRVKERSILERKLHVNDGTNSHNREFVNDNSLDHNREHVNDNSSNDDSEHVNLNVRLGVVNIGGIEEKAIHIDVAQERLS</sequence>
<gene>
    <name evidence="2" type="ORF">NECAME_17609</name>
</gene>
<dbReference type="AlphaFoldDB" id="W2TMD1"/>
<evidence type="ECO:0000313" key="3">
    <source>
        <dbReference type="Proteomes" id="UP000053676"/>
    </source>
</evidence>
<evidence type="ECO:0000256" key="1">
    <source>
        <dbReference type="SAM" id="MobiDB-lite"/>
    </source>
</evidence>
<feature type="region of interest" description="Disordered" evidence="1">
    <location>
        <begin position="31"/>
        <end position="65"/>
    </location>
</feature>
<feature type="compositionally biased region" description="Basic and acidic residues" evidence="1">
    <location>
        <begin position="38"/>
        <end position="56"/>
    </location>
</feature>
<reference evidence="3" key="1">
    <citation type="journal article" date="2014" name="Nat. Genet.">
        <title>Genome of the human hookworm Necator americanus.</title>
        <authorList>
            <person name="Tang Y.T."/>
            <person name="Gao X."/>
            <person name="Rosa B.A."/>
            <person name="Abubucker S."/>
            <person name="Hallsworth-Pepin K."/>
            <person name="Martin J."/>
            <person name="Tyagi R."/>
            <person name="Heizer E."/>
            <person name="Zhang X."/>
            <person name="Bhonagiri-Palsikar V."/>
            <person name="Minx P."/>
            <person name="Warren W.C."/>
            <person name="Wang Q."/>
            <person name="Zhan B."/>
            <person name="Hotez P.J."/>
            <person name="Sternberg P.W."/>
            <person name="Dougall A."/>
            <person name="Gaze S.T."/>
            <person name="Mulvenna J."/>
            <person name="Sotillo J."/>
            <person name="Ranganathan S."/>
            <person name="Rabelo E.M."/>
            <person name="Wilson R.K."/>
            <person name="Felgner P.L."/>
            <person name="Bethony J."/>
            <person name="Hawdon J.M."/>
            <person name="Gasser R.B."/>
            <person name="Loukas A."/>
            <person name="Mitreva M."/>
        </authorList>
    </citation>
    <scope>NUCLEOTIDE SEQUENCE [LARGE SCALE GENOMIC DNA]</scope>
</reference>
<evidence type="ECO:0000313" key="2">
    <source>
        <dbReference type="EMBL" id="ETN82923.1"/>
    </source>
</evidence>
<dbReference type="EMBL" id="KI658341">
    <property type="protein sequence ID" value="ETN82923.1"/>
    <property type="molecule type" value="Genomic_DNA"/>
</dbReference>
<organism evidence="2 3">
    <name type="scientific">Necator americanus</name>
    <name type="common">Human hookworm</name>
    <dbReference type="NCBI Taxonomy" id="51031"/>
    <lineage>
        <taxon>Eukaryota</taxon>
        <taxon>Metazoa</taxon>
        <taxon>Ecdysozoa</taxon>
        <taxon>Nematoda</taxon>
        <taxon>Chromadorea</taxon>
        <taxon>Rhabditida</taxon>
        <taxon>Rhabditina</taxon>
        <taxon>Rhabditomorpha</taxon>
        <taxon>Strongyloidea</taxon>
        <taxon>Ancylostomatidae</taxon>
        <taxon>Bunostominae</taxon>
        <taxon>Necator</taxon>
    </lineage>
</organism>
<name>W2TMD1_NECAM</name>
<keyword evidence="3" id="KW-1185">Reference proteome</keyword>
<protein>
    <submittedName>
        <fullName evidence="2">Uncharacterized protein</fullName>
    </submittedName>
</protein>
<proteinExistence type="predicted"/>
<accession>W2TMD1</accession>